<dbReference type="InterPro" id="IPR028989">
    <property type="entry name" value="RimP_N"/>
</dbReference>
<evidence type="ECO:0000256" key="1">
    <source>
        <dbReference type="ARBA" id="ARBA00022490"/>
    </source>
</evidence>
<dbReference type="HAMAP" id="MF_01077">
    <property type="entry name" value="RimP"/>
    <property type="match status" value="1"/>
</dbReference>
<evidence type="ECO:0000256" key="2">
    <source>
        <dbReference type="ARBA" id="ARBA00022517"/>
    </source>
</evidence>
<reference evidence="4" key="1">
    <citation type="submission" date="2021-01" db="EMBL/GenBank/DDBJ databases">
        <authorList>
            <person name="Corre E."/>
            <person name="Pelletier E."/>
            <person name="Niang G."/>
            <person name="Scheremetjew M."/>
            <person name="Finn R."/>
            <person name="Kale V."/>
            <person name="Holt S."/>
            <person name="Cochrane G."/>
            <person name="Meng A."/>
            <person name="Brown T."/>
            <person name="Cohen L."/>
        </authorList>
    </citation>
    <scope>NUCLEOTIDE SEQUENCE</scope>
    <source>
        <strain evidence="4">CCMP3278</strain>
    </source>
</reference>
<gene>
    <name evidence="4" type="ORF">TOLI1172_LOCUS2571</name>
</gene>
<evidence type="ECO:0000313" key="4">
    <source>
        <dbReference type="EMBL" id="CAD8818182.1"/>
    </source>
</evidence>
<organism evidence="4">
    <name type="scientific">Timspurckia oligopyrenoides</name>
    <dbReference type="NCBI Taxonomy" id="708627"/>
    <lineage>
        <taxon>Eukaryota</taxon>
        <taxon>Rhodophyta</taxon>
        <taxon>Bangiophyceae</taxon>
        <taxon>Porphyridiales</taxon>
        <taxon>Porphyridiaceae</taxon>
        <taxon>Timspurckia</taxon>
    </lineage>
</organism>
<protein>
    <recommendedName>
        <fullName evidence="3">Ribosome maturation factor RimP N-terminal domain-containing protein</fullName>
    </recommendedName>
</protein>
<accession>A0A7S1EQZ1</accession>
<keyword evidence="1" id="KW-0963">Cytoplasm</keyword>
<dbReference type="GO" id="GO:0005829">
    <property type="term" value="C:cytosol"/>
    <property type="evidence" value="ECO:0007669"/>
    <property type="project" value="TreeGrafter"/>
</dbReference>
<dbReference type="SUPFAM" id="SSF75420">
    <property type="entry name" value="YhbC-like, N-terminal domain"/>
    <property type="match status" value="1"/>
</dbReference>
<dbReference type="InterPro" id="IPR035956">
    <property type="entry name" value="RimP_N_sf"/>
</dbReference>
<evidence type="ECO:0000259" key="3">
    <source>
        <dbReference type="Pfam" id="PF02576"/>
    </source>
</evidence>
<dbReference type="Gene3D" id="3.30.300.70">
    <property type="entry name" value="RimP-like superfamily, N-terminal"/>
    <property type="match status" value="1"/>
</dbReference>
<dbReference type="AlphaFoldDB" id="A0A7S1EQZ1"/>
<keyword evidence="2" id="KW-0690">Ribosome biogenesis</keyword>
<dbReference type="GO" id="GO:0000028">
    <property type="term" value="P:ribosomal small subunit assembly"/>
    <property type="evidence" value="ECO:0007669"/>
    <property type="project" value="TreeGrafter"/>
</dbReference>
<dbReference type="SUPFAM" id="SSF74942">
    <property type="entry name" value="YhbC-like, C-terminal domain"/>
    <property type="match status" value="1"/>
</dbReference>
<dbReference type="GO" id="GO:0006412">
    <property type="term" value="P:translation"/>
    <property type="evidence" value="ECO:0007669"/>
    <property type="project" value="TreeGrafter"/>
</dbReference>
<sequence>MVMGSLIGFIGGGAVSRVASDPCLSFNPRSVDLIPFCHYFFASHPRRSQVIHKYNSTFSHQHSFSIARCQLFTLSSTLNSYENDFVEKIRQVCEGLVQNKNLHLHSIQFRDSDKTLDIRISLPPSDQQPDEIPESVPVEDLESINRQLGDIIEEKNMIPESIAHYSLEVSTPGVSDELTEDWQFSTFKGFLVNVETTELYKKKNSFSGSLGERTESVLNLSQKGRSVKIPLEIIKSVKLTEAKDETDEM</sequence>
<proteinExistence type="inferred from homology"/>
<dbReference type="PANTHER" id="PTHR33867:SF1">
    <property type="entry name" value="RIBOSOME MATURATION FACTOR RIMP"/>
    <property type="match status" value="1"/>
</dbReference>
<dbReference type="Pfam" id="PF02576">
    <property type="entry name" value="RimP_N"/>
    <property type="match status" value="1"/>
</dbReference>
<dbReference type="InterPro" id="IPR003728">
    <property type="entry name" value="Ribosome_maturation_RimP"/>
</dbReference>
<name>A0A7S1EQZ1_9RHOD</name>
<feature type="domain" description="Ribosome maturation factor RimP N-terminal" evidence="3">
    <location>
        <begin position="93"/>
        <end position="174"/>
    </location>
</feature>
<dbReference type="InterPro" id="IPR036847">
    <property type="entry name" value="RimP_C_sf"/>
</dbReference>
<dbReference type="EMBL" id="HBFP01003639">
    <property type="protein sequence ID" value="CAD8818182.1"/>
    <property type="molecule type" value="Transcribed_RNA"/>
</dbReference>
<dbReference type="PANTHER" id="PTHR33867">
    <property type="entry name" value="RIBOSOME MATURATION FACTOR RIMP"/>
    <property type="match status" value="1"/>
</dbReference>